<dbReference type="FunFam" id="3.40.605.10:FF:000001">
    <property type="entry name" value="Aldehyde dehydrogenase 1"/>
    <property type="match status" value="1"/>
</dbReference>
<dbReference type="InterPro" id="IPR016160">
    <property type="entry name" value="Ald_DH_CS_CYS"/>
</dbReference>
<evidence type="ECO:0000256" key="2">
    <source>
        <dbReference type="ARBA" id="ARBA00023002"/>
    </source>
</evidence>
<keyword evidence="2 5" id="KW-0560">Oxidoreductase</keyword>
<dbReference type="Gene3D" id="3.40.605.10">
    <property type="entry name" value="Aldehyde Dehydrogenase, Chain A, domain 1"/>
    <property type="match status" value="1"/>
</dbReference>
<dbReference type="SUPFAM" id="SSF53720">
    <property type="entry name" value="ALDH-like"/>
    <property type="match status" value="1"/>
</dbReference>
<accession>A0A7G3ZAB4</accession>
<dbReference type="GO" id="GO:0019752">
    <property type="term" value="P:carboxylic acid metabolic process"/>
    <property type="evidence" value="ECO:0007669"/>
    <property type="project" value="UniProtKB-ARBA"/>
</dbReference>
<dbReference type="GeneID" id="59323547"/>
<gene>
    <name evidence="7" type="ORF">HG536_0A02670</name>
</gene>
<dbReference type="Pfam" id="PF00171">
    <property type="entry name" value="Aldedh"/>
    <property type="match status" value="1"/>
</dbReference>
<dbReference type="InterPro" id="IPR029510">
    <property type="entry name" value="Ald_DH_CS_GLU"/>
</dbReference>
<evidence type="ECO:0000259" key="6">
    <source>
        <dbReference type="Pfam" id="PF00171"/>
    </source>
</evidence>
<evidence type="ECO:0000313" key="8">
    <source>
        <dbReference type="Proteomes" id="UP000515788"/>
    </source>
</evidence>
<organism evidence="7 8">
    <name type="scientific">Torulaspora globosa</name>
    <dbReference type="NCBI Taxonomy" id="48254"/>
    <lineage>
        <taxon>Eukaryota</taxon>
        <taxon>Fungi</taxon>
        <taxon>Dikarya</taxon>
        <taxon>Ascomycota</taxon>
        <taxon>Saccharomycotina</taxon>
        <taxon>Saccharomycetes</taxon>
        <taxon>Saccharomycetales</taxon>
        <taxon>Saccharomycetaceae</taxon>
        <taxon>Torulaspora</taxon>
    </lineage>
</organism>
<dbReference type="EMBL" id="CP059246">
    <property type="protein sequence ID" value="QLL30450.1"/>
    <property type="molecule type" value="Genomic_DNA"/>
</dbReference>
<comment type="similarity">
    <text evidence="1 5">Belongs to the aldehyde dehydrogenase family.</text>
</comment>
<feature type="active site" evidence="4">
    <location>
        <position position="267"/>
    </location>
</feature>
<dbReference type="AlphaFoldDB" id="A0A7G3ZAB4"/>
<dbReference type="GO" id="GO:0006598">
    <property type="term" value="P:polyamine catabolic process"/>
    <property type="evidence" value="ECO:0007669"/>
    <property type="project" value="TreeGrafter"/>
</dbReference>
<feature type="domain" description="Aldehyde dehydrogenase" evidence="6">
    <location>
        <begin position="29"/>
        <end position="495"/>
    </location>
</feature>
<reference evidence="7 8" key="1">
    <citation type="submission" date="2020-06" db="EMBL/GenBank/DDBJ databases">
        <title>The yeast mating-type switching endonuclease HO is a domesticated member of an unorthodox homing genetic element family.</title>
        <authorList>
            <person name="Coughlan A.Y."/>
            <person name="Lombardi L."/>
            <person name="Braun-Galleani S."/>
            <person name="Martos A.R."/>
            <person name="Galeote V."/>
            <person name="Bigey F."/>
            <person name="Dequin S."/>
            <person name="Byrne K.P."/>
            <person name="Wolfe K.H."/>
        </authorList>
    </citation>
    <scope>NUCLEOTIDE SEQUENCE [LARGE SCALE GENOMIC DNA]</scope>
    <source>
        <strain evidence="7 8">CBS764</strain>
    </source>
</reference>
<dbReference type="InterPro" id="IPR016163">
    <property type="entry name" value="Ald_DH_C"/>
</dbReference>
<dbReference type="Gene3D" id="3.40.309.10">
    <property type="entry name" value="Aldehyde Dehydrogenase, Chain A, domain 2"/>
    <property type="match status" value="1"/>
</dbReference>
<keyword evidence="8" id="KW-1185">Reference proteome</keyword>
<dbReference type="InterPro" id="IPR016161">
    <property type="entry name" value="Ald_DH/histidinol_DH"/>
</dbReference>
<name>A0A7G3ZAB4_9SACH</name>
<dbReference type="OrthoDB" id="310895at2759"/>
<dbReference type="GO" id="GO:0004029">
    <property type="term" value="F:aldehyde dehydrogenase (NAD+) activity"/>
    <property type="evidence" value="ECO:0007669"/>
    <property type="project" value="TreeGrafter"/>
</dbReference>
<evidence type="ECO:0000313" key="7">
    <source>
        <dbReference type="EMBL" id="QLL30450.1"/>
    </source>
</evidence>
<protein>
    <recommendedName>
        <fullName evidence="6">Aldehyde dehydrogenase domain-containing protein</fullName>
    </recommendedName>
</protein>
<dbReference type="FunFam" id="3.40.309.10:FF:000012">
    <property type="entry name" value="Betaine aldehyde dehydrogenase"/>
    <property type="match status" value="1"/>
</dbReference>
<dbReference type="InterPro" id="IPR016162">
    <property type="entry name" value="Ald_DH_N"/>
</dbReference>
<dbReference type="PROSITE" id="PS00070">
    <property type="entry name" value="ALDEHYDE_DEHYDR_CYS"/>
    <property type="match status" value="1"/>
</dbReference>
<dbReference type="RefSeq" id="XP_037137125.1">
    <property type="nucleotide sequence ID" value="XM_037281230.1"/>
</dbReference>
<evidence type="ECO:0000256" key="1">
    <source>
        <dbReference type="ARBA" id="ARBA00009986"/>
    </source>
</evidence>
<evidence type="ECO:0000256" key="3">
    <source>
        <dbReference type="ARBA" id="ARBA00023027"/>
    </source>
</evidence>
<evidence type="ECO:0000256" key="5">
    <source>
        <dbReference type="RuleBase" id="RU003345"/>
    </source>
</evidence>
<proteinExistence type="inferred from homology"/>
<dbReference type="Proteomes" id="UP000515788">
    <property type="component" value="Chromosome 1"/>
</dbReference>
<sequence length="504" mass="55647">MSMFETITIPQVGFTYSLPIGLFINNKYVASKDGKKIDTVNPSTGEKITSFYAASEEDVDDAVKAAREAYENVWSMMAAEERGLLLYKLADLIERDKYKLAALETLDSGKPYHSNAVNDLQQIIQLTRYFAGSADKYTKGETIPLNHDKYAMTFKVPYGVVGQVIPWNYPLAMASWKIQGCLAAGNTIVIKPAENTSISLLYMAQLFVEAGFPPGVLNVVPGLGATAGTALAAHPDVNKIAFTGSTQVGQKIMELAGKSNLKAVTLECGGKSPAVVFADAALDNAVEWIANGIYYNSGQNCTANSRVYIQERVYDEFISKFRVFVRKMWTFGEKLDPFDEKCTVGPVISETQYLRILSYLEHGQNEERLKMETVGDFQKDSRGYFLPPLYFLDVPQSSKLNQEEIFGPVAVFSKFKDYEEAIKLANDTMYGLAAAVFSENVRTVNQFVRDIKAGTVWVNSSNDEEISVPFGGFKMSGIGRELGQSGVDSYAQLKAAHINLSNYT</sequence>
<keyword evidence="3" id="KW-0520">NAD</keyword>
<dbReference type="InterPro" id="IPR015590">
    <property type="entry name" value="Aldehyde_DH_dom"/>
</dbReference>
<dbReference type="PANTHER" id="PTHR43720:SF2">
    <property type="entry name" value="2-AMINOMUCONIC SEMIALDEHYDE DEHYDROGENASE"/>
    <property type="match status" value="1"/>
</dbReference>
<dbReference type="PROSITE" id="PS00687">
    <property type="entry name" value="ALDEHYDE_DEHYDR_GLU"/>
    <property type="match status" value="1"/>
</dbReference>
<dbReference type="PANTHER" id="PTHR43720">
    <property type="entry name" value="2-AMINOMUCONIC SEMIALDEHYDE DEHYDROGENASE"/>
    <property type="match status" value="1"/>
</dbReference>
<dbReference type="KEGG" id="tgb:HG536_0A02670"/>
<evidence type="ECO:0000256" key="4">
    <source>
        <dbReference type="PROSITE-ProRule" id="PRU10007"/>
    </source>
</evidence>